<dbReference type="SUPFAM" id="SSF143548">
    <property type="entry name" value="Serine metabolism enzymes domain"/>
    <property type="match status" value="1"/>
</dbReference>
<dbReference type="GO" id="GO:0004617">
    <property type="term" value="F:phosphoglycerate dehydrogenase activity"/>
    <property type="evidence" value="ECO:0007669"/>
    <property type="project" value="UniProtKB-EC"/>
</dbReference>
<accession>A0ABT6FB63</accession>
<keyword evidence="6 9" id="KW-0520">NAD</keyword>
<comment type="catalytic activity">
    <reaction evidence="7">
        <text>(R)-2-hydroxyglutarate + NAD(+) = 2-oxoglutarate + NADH + H(+)</text>
        <dbReference type="Rhea" id="RHEA:49612"/>
        <dbReference type="ChEBI" id="CHEBI:15378"/>
        <dbReference type="ChEBI" id="CHEBI:15801"/>
        <dbReference type="ChEBI" id="CHEBI:16810"/>
        <dbReference type="ChEBI" id="CHEBI:57540"/>
        <dbReference type="ChEBI" id="CHEBI:57945"/>
        <dbReference type="EC" id="1.1.1.399"/>
    </reaction>
</comment>
<organism evidence="11 12">
    <name type="scientific">Paludisphaera mucosa</name>
    <dbReference type="NCBI Taxonomy" id="3030827"/>
    <lineage>
        <taxon>Bacteria</taxon>
        <taxon>Pseudomonadati</taxon>
        <taxon>Planctomycetota</taxon>
        <taxon>Planctomycetia</taxon>
        <taxon>Isosphaerales</taxon>
        <taxon>Isosphaeraceae</taxon>
        <taxon>Paludisphaera</taxon>
    </lineage>
</organism>
<evidence type="ECO:0000256" key="4">
    <source>
        <dbReference type="ARBA" id="ARBA00021582"/>
    </source>
</evidence>
<evidence type="ECO:0000256" key="6">
    <source>
        <dbReference type="ARBA" id="ARBA00023027"/>
    </source>
</evidence>
<dbReference type="Proteomes" id="UP001216907">
    <property type="component" value="Unassembled WGS sequence"/>
</dbReference>
<feature type="domain" description="ACT" evidence="10">
    <location>
        <begin position="463"/>
        <end position="535"/>
    </location>
</feature>
<sequence length="547" mass="58343">MTSVAYRVLVTDKLSEEGLALLRAEKDVEVVVDSKLAKDPKALKEALKDADGIAIRSGTQLTAEVLEGQTRLKAIVRAGVGVDNIDVPAATRQGIVVMNTPGGNTISTAEQTMALMLALSRNTARADASLKAGKWDRNSLTGVQLEGKTLGVVGLGRVGLAVAQRALGFEMKVLGYDPLLSAEKAQEHGVEFVHKLDDLWPQCDYITLHTPLTPETRHVVSAAAIASMRPTVRIINCARGGLIDDAALLEALNAGKVAGAAIDVFDPEPPPADDPIIAHPKTVVTPHLGASTEEAQVNVAVEAARLLCDYLIRGQVRFSVNTPTLDRAEMQDLRGHLDLAWRLGLLHAQMDRGAITKAVLTYRGDAALKNTKLLTACFAAGLMEASLAQSVNLVNALPFARERGLIIEEKIVDAPGDFGTLIQAEVTTDRKTYVAAGTLFGKEFLRLVRLGSFQLDAHFDGPLLTFTHNDRPGLIGFLGTTLGDRGVNIAQMNVGRERPGGEAIGVVNLDGIPTQDDLDAVAKHPDILSVRLIKLPAQGELPSWLGS</sequence>
<dbReference type="SUPFAM" id="SSF55021">
    <property type="entry name" value="ACT-like"/>
    <property type="match status" value="1"/>
</dbReference>
<dbReference type="Pfam" id="PF01842">
    <property type="entry name" value="ACT"/>
    <property type="match status" value="1"/>
</dbReference>
<comment type="similarity">
    <text evidence="3 9">Belongs to the D-isomer specific 2-hydroxyacid dehydrogenase family.</text>
</comment>
<dbReference type="Pfam" id="PF19304">
    <property type="entry name" value="PGDH_inter"/>
    <property type="match status" value="1"/>
</dbReference>
<dbReference type="NCBIfam" id="TIGR01327">
    <property type="entry name" value="PGDH"/>
    <property type="match status" value="1"/>
</dbReference>
<dbReference type="Pfam" id="PF00389">
    <property type="entry name" value="2-Hacid_dh"/>
    <property type="match status" value="1"/>
</dbReference>
<evidence type="ECO:0000256" key="7">
    <source>
        <dbReference type="ARBA" id="ARBA00048126"/>
    </source>
</evidence>
<dbReference type="InterPro" id="IPR006236">
    <property type="entry name" value="PGDH"/>
</dbReference>
<comment type="caution">
    <text evidence="11">The sequence shown here is derived from an EMBL/GenBank/DDBJ whole genome shotgun (WGS) entry which is preliminary data.</text>
</comment>
<evidence type="ECO:0000256" key="9">
    <source>
        <dbReference type="RuleBase" id="RU363003"/>
    </source>
</evidence>
<dbReference type="InterPro" id="IPR036291">
    <property type="entry name" value="NAD(P)-bd_dom_sf"/>
</dbReference>
<dbReference type="InterPro" id="IPR045865">
    <property type="entry name" value="ACT-like_dom_sf"/>
</dbReference>
<evidence type="ECO:0000256" key="1">
    <source>
        <dbReference type="ARBA" id="ARBA00003800"/>
    </source>
</evidence>
<dbReference type="Gene3D" id="3.30.70.260">
    <property type="match status" value="1"/>
</dbReference>
<dbReference type="PROSITE" id="PS00065">
    <property type="entry name" value="D_2_HYDROXYACID_DH_1"/>
    <property type="match status" value="1"/>
</dbReference>
<dbReference type="PANTHER" id="PTHR42938">
    <property type="entry name" value="FORMATE DEHYDROGENASE 1"/>
    <property type="match status" value="1"/>
</dbReference>
<dbReference type="InterPro" id="IPR029753">
    <property type="entry name" value="D-isomer_DH_CS"/>
</dbReference>
<proteinExistence type="inferred from homology"/>
<dbReference type="PANTHER" id="PTHR42938:SF47">
    <property type="entry name" value="HYDROXYPYRUVATE REDUCTASE"/>
    <property type="match status" value="1"/>
</dbReference>
<evidence type="ECO:0000256" key="2">
    <source>
        <dbReference type="ARBA" id="ARBA00005216"/>
    </source>
</evidence>
<gene>
    <name evidence="11" type="primary">serA</name>
    <name evidence="11" type="ORF">PZE19_12925</name>
</gene>
<keyword evidence="12" id="KW-1185">Reference proteome</keyword>
<dbReference type="EMBL" id="JARRAG010000002">
    <property type="protein sequence ID" value="MDG3004684.1"/>
    <property type="molecule type" value="Genomic_DNA"/>
</dbReference>
<dbReference type="Gene3D" id="3.40.50.720">
    <property type="entry name" value="NAD(P)-binding Rossmann-like Domain"/>
    <property type="match status" value="2"/>
</dbReference>
<dbReference type="CDD" id="cd04902">
    <property type="entry name" value="ACT_3PGDH-xct"/>
    <property type="match status" value="1"/>
</dbReference>
<reference evidence="11 12" key="1">
    <citation type="submission" date="2023-03" db="EMBL/GenBank/DDBJ databases">
        <title>Paludisphaera mucosa sp. nov. a novel planctomycete from northern fen.</title>
        <authorList>
            <person name="Ivanova A."/>
        </authorList>
    </citation>
    <scope>NUCLEOTIDE SEQUENCE [LARGE SCALE GENOMIC DNA]</scope>
    <source>
        <strain evidence="11 12">Pla2</strain>
    </source>
</reference>
<dbReference type="InterPro" id="IPR006139">
    <property type="entry name" value="D-isomer_2_OHA_DH_cat_dom"/>
</dbReference>
<evidence type="ECO:0000256" key="5">
    <source>
        <dbReference type="ARBA" id="ARBA00023002"/>
    </source>
</evidence>
<dbReference type="CDD" id="cd12173">
    <property type="entry name" value="PGDH_4"/>
    <property type="match status" value="1"/>
</dbReference>
<evidence type="ECO:0000256" key="3">
    <source>
        <dbReference type="ARBA" id="ARBA00005854"/>
    </source>
</evidence>
<keyword evidence="9" id="KW-0028">Amino-acid biosynthesis</keyword>
<dbReference type="PROSITE" id="PS51671">
    <property type="entry name" value="ACT"/>
    <property type="match status" value="1"/>
</dbReference>
<comment type="pathway">
    <text evidence="2 9">Amino-acid biosynthesis; L-serine biosynthesis; L-serine from 3-phospho-D-glycerate: step 1/3.</text>
</comment>
<dbReference type="Gene3D" id="3.30.1330.90">
    <property type="entry name" value="D-3-phosphoglycerate dehydrogenase, domain 3"/>
    <property type="match status" value="1"/>
</dbReference>
<comment type="catalytic activity">
    <reaction evidence="8 9">
        <text>(2R)-3-phosphoglycerate + NAD(+) = 3-phosphooxypyruvate + NADH + H(+)</text>
        <dbReference type="Rhea" id="RHEA:12641"/>
        <dbReference type="ChEBI" id="CHEBI:15378"/>
        <dbReference type="ChEBI" id="CHEBI:18110"/>
        <dbReference type="ChEBI" id="CHEBI:57540"/>
        <dbReference type="ChEBI" id="CHEBI:57945"/>
        <dbReference type="ChEBI" id="CHEBI:58272"/>
        <dbReference type="EC" id="1.1.1.95"/>
    </reaction>
</comment>
<dbReference type="PROSITE" id="PS00671">
    <property type="entry name" value="D_2_HYDROXYACID_DH_3"/>
    <property type="match status" value="1"/>
</dbReference>
<dbReference type="InterPro" id="IPR006140">
    <property type="entry name" value="D-isomer_DH_NAD-bd"/>
</dbReference>
<evidence type="ECO:0000313" key="11">
    <source>
        <dbReference type="EMBL" id="MDG3004684.1"/>
    </source>
</evidence>
<keyword evidence="9" id="KW-0718">Serine biosynthesis</keyword>
<keyword evidence="5 9" id="KW-0560">Oxidoreductase</keyword>
<dbReference type="InterPro" id="IPR029009">
    <property type="entry name" value="ASB_dom_sf"/>
</dbReference>
<dbReference type="SUPFAM" id="SSF52283">
    <property type="entry name" value="Formate/glycerate dehydrogenase catalytic domain-like"/>
    <property type="match status" value="1"/>
</dbReference>
<evidence type="ECO:0000259" key="10">
    <source>
        <dbReference type="PROSITE" id="PS51671"/>
    </source>
</evidence>
<dbReference type="InterPro" id="IPR029752">
    <property type="entry name" value="D-isomer_DH_CS1"/>
</dbReference>
<protein>
    <recommendedName>
        <fullName evidence="4 9">D-3-phosphoglycerate dehydrogenase</fullName>
        <ecNumber evidence="9">1.1.1.95</ecNumber>
    </recommendedName>
</protein>
<name>A0ABT6FB63_9BACT</name>
<evidence type="ECO:0000256" key="8">
    <source>
        <dbReference type="ARBA" id="ARBA00048731"/>
    </source>
</evidence>
<dbReference type="SUPFAM" id="SSF51735">
    <property type="entry name" value="NAD(P)-binding Rossmann-fold domains"/>
    <property type="match status" value="1"/>
</dbReference>
<dbReference type="InterPro" id="IPR002912">
    <property type="entry name" value="ACT_dom"/>
</dbReference>
<dbReference type="RefSeq" id="WP_277861038.1">
    <property type="nucleotide sequence ID" value="NZ_JARRAG010000002.1"/>
</dbReference>
<dbReference type="EC" id="1.1.1.95" evidence="9"/>
<dbReference type="InterPro" id="IPR045626">
    <property type="entry name" value="PGDH_ASB_dom"/>
</dbReference>
<dbReference type="Pfam" id="PF02826">
    <property type="entry name" value="2-Hacid_dh_C"/>
    <property type="match status" value="1"/>
</dbReference>
<evidence type="ECO:0000313" key="12">
    <source>
        <dbReference type="Proteomes" id="UP001216907"/>
    </source>
</evidence>
<comment type="function">
    <text evidence="1">Catalyzes the reversible oxidation of 3-phospho-D-glycerate to 3-phosphonooxypyruvate, the first step of the phosphorylated L-serine biosynthesis pathway. Also catalyzes the reversible oxidation of 2-hydroxyglutarate to 2-oxoglutarate.</text>
</comment>